<dbReference type="EMBL" id="PTJA01000001">
    <property type="protein sequence ID" value="PPK83131.1"/>
    <property type="molecule type" value="Genomic_DNA"/>
</dbReference>
<organism evidence="7 8">
    <name type="scientific">Lacrimispora xylanisolvens</name>
    <dbReference type="NCBI Taxonomy" id="384636"/>
    <lineage>
        <taxon>Bacteria</taxon>
        <taxon>Bacillati</taxon>
        <taxon>Bacillota</taxon>
        <taxon>Clostridia</taxon>
        <taxon>Lachnospirales</taxon>
        <taxon>Lachnospiraceae</taxon>
        <taxon>Lacrimispora</taxon>
    </lineage>
</organism>
<keyword evidence="8" id="KW-1185">Reference proteome</keyword>
<feature type="transmembrane region" description="Helical" evidence="6">
    <location>
        <begin position="235"/>
        <end position="254"/>
    </location>
</feature>
<evidence type="ECO:0000256" key="3">
    <source>
        <dbReference type="ARBA" id="ARBA00022692"/>
    </source>
</evidence>
<keyword evidence="2" id="KW-1003">Cell membrane</keyword>
<dbReference type="Proteomes" id="UP000237749">
    <property type="component" value="Unassembled WGS sequence"/>
</dbReference>
<evidence type="ECO:0000256" key="5">
    <source>
        <dbReference type="ARBA" id="ARBA00023136"/>
    </source>
</evidence>
<evidence type="ECO:0000256" key="1">
    <source>
        <dbReference type="ARBA" id="ARBA00004651"/>
    </source>
</evidence>
<dbReference type="OrthoDB" id="45037at2"/>
<proteinExistence type="predicted"/>
<evidence type="ECO:0000256" key="2">
    <source>
        <dbReference type="ARBA" id="ARBA00022475"/>
    </source>
</evidence>
<protein>
    <submittedName>
        <fullName evidence="7">Nucleoside ABC transporter membrane protein</fullName>
    </submittedName>
</protein>
<feature type="transmembrane region" description="Helical" evidence="6">
    <location>
        <begin position="54"/>
        <end position="74"/>
    </location>
</feature>
<feature type="transmembrane region" description="Helical" evidence="6">
    <location>
        <begin position="138"/>
        <end position="157"/>
    </location>
</feature>
<comment type="caution">
    <text evidence="7">The sequence shown here is derived from an EMBL/GenBank/DDBJ whole genome shotgun (WGS) entry which is preliminary data.</text>
</comment>
<dbReference type="PRINTS" id="PR00173">
    <property type="entry name" value="EDTRNSPORT"/>
</dbReference>
<evidence type="ECO:0000256" key="6">
    <source>
        <dbReference type="SAM" id="Phobius"/>
    </source>
</evidence>
<keyword evidence="5 6" id="KW-0472">Membrane</keyword>
<dbReference type="GO" id="GO:0005886">
    <property type="term" value="C:plasma membrane"/>
    <property type="evidence" value="ECO:0007669"/>
    <property type="project" value="UniProtKB-SubCell"/>
</dbReference>
<feature type="transmembrane region" description="Helical" evidence="6">
    <location>
        <begin position="274"/>
        <end position="297"/>
    </location>
</feature>
<feature type="transmembrane region" description="Helical" evidence="6">
    <location>
        <begin position="187"/>
        <end position="205"/>
    </location>
</feature>
<dbReference type="GO" id="GO:0022857">
    <property type="term" value="F:transmembrane transporter activity"/>
    <property type="evidence" value="ECO:0007669"/>
    <property type="project" value="InterPro"/>
</dbReference>
<sequence>MKQKENLMKVIVPVLSILVAFIIGGIIMICLGKNPFQAYGFLFSGAFGSSRKIAQTLVIACPLIFTGLTAAFSYKCGVFNLGGEGQFVMGAVASIFFVTKTGIGGIAGILLSLLIGAAAGAVWGAIPGILKITRGLNEMIVSIMLNYVATLFMGYVYTTLLRDGSVPQTFAIPDSTKLAVVSKSFPVHWGVWVALFLAFAGYYFLFYTSKGFKLRAVGLNSTAAFFNGFPVNRYVLFSFIASGAVAGLGGSVELHGKQLRLMGGFGQGFGFDGVAIALIAQLNPIGTAAVAFIFAVLRKGASTLQTGMQIPTAVVDIIQALVIIFAVAGTALLKLPAIRQYINSHMGKKEVTN</sequence>
<dbReference type="CDD" id="cd06580">
    <property type="entry name" value="TM_PBP1_transp_TpRbsC_like"/>
    <property type="match status" value="1"/>
</dbReference>
<feature type="transmembrane region" description="Helical" evidence="6">
    <location>
        <begin position="12"/>
        <end position="34"/>
    </location>
</feature>
<dbReference type="Pfam" id="PF02653">
    <property type="entry name" value="BPD_transp_2"/>
    <property type="match status" value="1"/>
</dbReference>
<keyword evidence="4 6" id="KW-1133">Transmembrane helix</keyword>
<keyword evidence="3 6" id="KW-0812">Transmembrane</keyword>
<dbReference type="PANTHER" id="PTHR47089">
    <property type="entry name" value="ABC TRANSPORTER, PERMEASE PROTEIN"/>
    <property type="match status" value="1"/>
</dbReference>
<evidence type="ECO:0000313" key="7">
    <source>
        <dbReference type="EMBL" id="PPK83131.1"/>
    </source>
</evidence>
<feature type="transmembrane region" description="Helical" evidence="6">
    <location>
        <begin position="81"/>
        <end position="99"/>
    </location>
</feature>
<dbReference type="AlphaFoldDB" id="A0A2S6HY91"/>
<gene>
    <name evidence="7" type="ORF">BXY41_101193</name>
</gene>
<comment type="subcellular location">
    <subcellularLocation>
        <location evidence="1">Cell membrane</location>
        <topology evidence="1">Multi-pass membrane protein</topology>
    </subcellularLocation>
</comment>
<accession>A0A2S6HY91</accession>
<reference evidence="7 8" key="1">
    <citation type="submission" date="2018-02" db="EMBL/GenBank/DDBJ databases">
        <title>Genomic Encyclopedia of Archaeal and Bacterial Type Strains, Phase II (KMG-II): from individual species to whole genera.</title>
        <authorList>
            <person name="Goeker M."/>
        </authorList>
    </citation>
    <scope>NUCLEOTIDE SEQUENCE [LARGE SCALE GENOMIC DNA]</scope>
    <source>
        <strain evidence="7 8">DSM 3808</strain>
    </source>
</reference>
<name>A0A2S6HY91_9FIRM</name>
<dbReference type="PANTHER" id="PTHR47089:SF1">
    <property type="entry name" value="GUANOSINE ABC TRANSPORTER PERMEASE PROTEIN NUPP"/>
    <property type="match status" value="1"/>
</dbReference>
<dbReference type="RefSeq" id="WP_104433636.1">
    <property type="nucleotide sequence ID" value="NZ_PTJA01000001.1"/>
</dbReference>
<evidence type="ECO:0000313" key="8">
    <source>
        <dbReference type="Proteomes" id="UP000237749"/>
    </source>
</evidence>
<feature type="transmembrane region" description="Helical" evidence="6">
    <location>
        <begin position="105"/>
        <end position="126"/>
    </location>
</feature>
<dbReference type="InterPro" id="IPR001851">
    <property type="entry name" value="ABC_transp_permease"/>
</dbReference>
<feature type="transmembrane region" description="Helical" evidence="6">
    <location>
        <begin position="317"/>
        <end position="338"/>
    </location>
</feature>
<evidence type="ECO:0000256" key="4">
    <source>
        <dbReference type="ARBA" id="ARBA00022989"/>
    </source>
</evidence>